<dbReference type="OrthoDB" id="5522116at2"/>
<reference evidence="2 3" key="1">
    <citation type="submission" date="2018-08" db="EMBL/GenBank/DDBJ databases">
        <title>Genomic Encyclopedia of Archaeal and Bacterial Type Strains, Phase II (KMG-II): from individual species to whole genera.</title>
        <authorList>
            <person name="Goeker M."/>
        </authorList>
    </citation>
    <scope>NUCLEOTIDE SEQUENCE [LARGE SCALE GENOMIC DNA]</scope>
    <source>
        <strain evidence="2 3">DSM 100880</strain>
    </source>
</reference>
<dbReference type="EMBL" id="QUNI01000013">
    <property type="protein sequence ID" value="REG94114.1"/>
    <property type="molecule type" value="Genomic_DNA"/>
</dbReference>
<feature type="signal peptide" evidence="1">
    <location>
        <begin position="1"/>
        <end position="18"/>
    </location>
</feature>
<evidence type="ECO:0000313" key="3">
    <source>
        <dbReference type="Proteomes" id="UP000257136"/>
    </source>
</evidence>
<proteinExistence type="predicted"/>
<dbReference type="GO" id="GO:0008233">
    <property type="term" value="F:peptidase activity"/>
    <property type="evidence" value="ECO:0007669"/>
    <property type="project" value="UniProtKB-KW"/>
</dbReference>
<sequence>MKKLISIMLVALSLYSCSDPIESGEPQNCGSVRNVAFESFNYCGQLKENPTKAIYITINSTEEMQQKFAACAAVPLPDFTQKRILGLLAGPKPTTGYDIKIVSVIEDDCQILIQYSEKTSGAVGETPTTTYPADYVILPKSTKPLLFSKVNKVVDYAIVGTYFKECTGASCYQFYKIENYKVLQYPKVSNFPVQFNQTDYKALIFKDDYAGFLAKVPTEIKNLKGTSKTYGLPDDHDQGGVYFEWSLGGVVTKVYLDNDNTADQTAEIIAFKNVIKNKITELKTKS</sequence>
<evidence type="ECO:0000256" key="1">
    <source>
        <dbReference type="SAM" id="SignalP"/>
    </source>
</evidence>
<keyword evidence="3" id="KW-1185">Reference proteome</keyword>
<evidence type="ECO:0000313" key="2">
    <source>
        <dbReference type="EMBL" id="REG94114.1"/>
    </source>
</evidence>
<gene>
    <name evidence="2" type="ORF">C8P67_11386</name>
</gene>
<accession>A0A3E0E774</accession>
<keyword evidence="2" id="KW-0645">Protease</keyword>
<dbReference type="GO" id="GO:0006508">
    <property type="term" value="P:proteolysis"/>
    <property type="evidence" value="ECO:0007669"/>
    <property type="project" value="UniProtKB-KW"/>
</dbReference>
<dbReference type="AlphaFoldDB" id="A0A3E0E774"/>
<protein>
    <submittedName>
        <fullName evidence="2">Protease stability complex PrcB-like protein</fullName>
    </submittedName>
</protein>
<name>A0A3E0E774_9FLAO</name>
<keyword evidence="1" id="KW-0732">Signal</keyword>
<dbReference type="Proteomes" id="UP000257136">
    <property type="component" value="Unassembled WGS sequence"/>
</dbReference>
<dbReference type="RefSeq" id="WP_115814588.1">
    <property type="nucleotide sequence ID" value="NZ_QUNI01000013.1"/>
</dbReference>
<organism evidence="2 3">
    <name type="scientific">Flavobacterium aquicola</name>
    <dbReference type="NCBI Taxonomy" id="1682742"/>
    <lineage>
        <taxon>Bacteria</taxon>
        <taxon>Pseudomonadati</taxon>
        <taxon>Bacteroidota</taxon>
        <taxon>Flavobacteriia</taxon>
        <taxon>Flavobacteriales</taxon>
        <taxon>Flavobacteriaceae</taxon>
        <taxon>Flavobacterium</taxon>
    </lineage>
</organism>
<comment type="caution">
    <text evidence="2">The sequence shown here is derived from an EMBL/GenBank/DDBJ whole genome shotgun (WGS) entry which is preliminary data.</text>
</comment>
<dbReference type="PROSITE" id="PS51257">
    <property type="entry name" value="PROKAR_LIPOPROTEIN"/>
    <property type="match status" value="1"/>
</dbReference>
<keyword evidence="2" id="KW-0378">Hydrolase</keyword>
<feature type="chain" id="PRO_5017797212" evidence="1">
    <location>
        <begin position="19"/>
        <end position="286"/>
    </location>
</feature>